<protein>
    <recommendedName>
        <fullName evidence="9">Disease resistance protein</fullName>
    </recommendedName>
</protein>
<evidence type="ECO:0000256" key="1">
    <source>
        <dbReference type="ARBA" id="ARBA00022737"/>
    </source>
</evidence>
<dbReference type="Pfam" id="PF23559">
    <property type="entry name" value="WHD_DRP"/>
    <property type="match status" value="1"/>
</dbReference>
<evidence type="ECO:0000259" key="6">
    <source>
        <dbReference type="Pfam" id="PF23598"/>
    </source>
</evidence>
<dbReference type="InterPro" id="IPR058922">
    <property type="entry name" value="WHD_DRP"/>
</dbReference>
<dbReference type="OrthoDB" id="646178at2759"/>
<evidence type="ECO:0008006" key="9">
    <source>
        <dbReference type="Google" id="ProtNLM"/>
    </source>
</evidence>
<comment type="caution">
    <text evidence="7">The sequence shown here is derived from an EMBL/GenBank/DDBJ whole genome shotgun (WGS) entry which is preliminary data.</text>
</comment>
<evidence type="ECO:0000259" key="4">
    <source>
        <dbReference type="Pfam" id="PF00931"/>
    </source>
</evidence>
<dbReference type="Gene3D" id="3.40.50.300">
    <property type="entry name" value="P-loop containing nucleotide triphosphate hydrolases"/>
    <property type="match status" value="1"/>
</dbReference>
<dbReference type="PANTHER" id="PTHR23155:SF1185">
    <property type="entry name" value="DISEASE RESISTANCE RPP8-LIKE PROTEIN 3-RELATED"/>
    <property type="match status" value="1"/>
</dbReference>
<accession>A0A8X7UEV3</accession>
<dbReference type="Gene3D" id="3.80.10.10">
    <property type="entry name" value="Ribonuclease Inhibitor"/>
    <property type="match status" value="2"/>
</dbReference>
<evidence type="ECO:0000313" key="7">
    <source>
        <dbReference type="EMBL" id="KAG2277065.1"/>
    </source>
</evidence>
<evidence type="ECO:0000256" key="3">
    <source>
        <dbReference type="ARBA" id="ARBA00022821"/>
    </source>
</evidence>
<keyword evidence="1" id="KW-0677">Repeat</keyword>
<dbReference type="CDD" id="cd14798">
    <property type="entry name" value="RX-CC_like"/>
    <property type="match status" value="1"/>
</dbReference>
<dbReference type="Pfam" id="PF23598">
    <property type="entry name" value="LRR_14"/>
    <property type="match status" value="1"/>
</dbReference>
<keyword evidence="3" id="KW-0611">Plant defense</keyword>
<reference evidence="7 8" key="1">
    <citation type="submission" date="2020-02" db="EMBL/GenBank/DDBJ databases">
        <authorList>
            <person name="Ma Q."/>
            <person name="Huang Y."/>
            <person name="Song X."/>
            <person name="Pei D."/>
        </authorList>
    </citation>
    <scope>NUCLEOTIDE SEQUENCE [LARGE SCALE GENOMIC DNA]</scope>
    <source>
        <strain evidence="7">Sxm20200214</strain>
        <tissue evidence="7">Leaf</tissue>
    </source>
</reference>
<organism evidence="7 8">
    <name type="scientific">Brassica carinata</name>
    <name type="common">Ethiopian mustard</name>
    <name type="synonym">Abyssinian cabbage</name>
    <dbReference type="NCBI Taxonomy" id="52824"/>
    <lineage>
        <taxon>Eukaryota</taxon>
        <taxon>Viridiplantae</taxon>
        <taxon>Streptophyta</taxon>
        <taxon>Embryophyta</taxon>
        <taxon>Tracheophyta</taxon>
        <taxon>Spermatophyta</taxon>
        <taxon>Magnoliopsida</taxon>
        <taxon>eudicotyledons</taxon>
        <taxon>Gunneridae</taxon>
        <taxon>Pentapetalae</taxon>
        <taxon>rosids</taxon>
        <taxon>malvids</taxon>
        <taxon>Brassicales</taxon>
        <taxon>Brassicaceae</taxon>
        <taxon>Brassiceae</taxon>
        <taxon>Brassica</taxon>
    </lineage>
</organism>
<dbReference type="EMBL" id="JAAMPC010000012">
    <property type="protein sequence ID" value="KAG2277065.1"/>
    <property type="molecule type" value="Genomic_DNA"/>
</dbReference>
<dbReference type="Pfam" id="PF00931">
    <property type="entry name" value="NB-ARC"/>
    <property type="match status" value="1"/>
</dbReference>
<name>A0A8X7UEV3_BRACI</name>
<dbReference type="InterPro" id="IPR036388">
    <property type="entry name" value="WH-like_DNA-bd_sf"/>
</dbReference>
<dbReference type="SUPFAM" id="SSF52058">
    <property type="entry name" value="L domain-like"/>
    <property type="match status" value="1"/>
</dbReference>
<dbReference type="SUPFAM" id="SSF52540">
    <property type="entry name" value="P-loop containing nucleoside triphosphate hydrolases"/>
    <property type="match status" value="1"/>
</dbReference>
<dbReference type="FunFam" id="1.10.10.10:FF:000322">
    <property type="entry name" value="Probable disease resistance protein At1g63360"/>
    <property type="match status" value="1"/>
</dbReference>
<dbReference type="InterPro" id="IPR038005">
    <property type="entry name" value="RX-like_CC"/>
</dbReference>
<sequence>MSGELVSFAIEKLWDLLSHEYEQFQGVEDQDNELKTDLNTLNEVVRSFVERINEIVLDAEDTIERTILKDVLGRGSIGRLACIAPKRMKIASEIGSLTKTIKKAVRDMNDFAVHQRIDDVKDPQPSQQRQEFPKIHEGNLVGMEANVKTLLGYLVEGDDIQVVSITGMGGLGKTTLARQVFHDNLVKKKFDRLAWVCVSQVCDHIKIQRTAKGNPEDDKAALQGEPFELLETSNSLIVLDDIWNKEDWDLIKRIFPHKAGSKVLLTSRNERVARPGETYIDFKPECLSDQDSWTLFKSIAMPRKDASEMTPGDEEVEKMEKMGKKMMEHCRGLPLAIRVLGGLLAEKYTIHNWERLSLNVGSHLVGRTSDDNNNSLNHILSLSFEELPVYLKLFFLYLAHFPEDYEINVEDLSYYWAAERILEYGTRDRIRDVGDNYFWELVRRNMVISEIDKTTGRFETCRLHDLMRDICLFKAKEENFLHTVGVRSPTSHYQSRRFVSHDPTTLNVEKDISNPKVRSIVVFWKSDLYSLLAEDNLFRVVPEDTSINTFDKKDGALWSLSDLGLTRLELLRVLHLPGAKFEKRKLSDSIGELIHLRYLNLEGAWLLIYLNLNVIGHSHLLTHTYLLGMEELRYLALPRDMRSKRKLELKHLVNLVTLINFSTKYCHLEDLGGMAGLRSLGIKITDEISFETLSASIHGLRHLENLDIVYEGAKGTKEGRVPMGTNKWNTLLEFDNLNKLKLSTNIQLLSHELQFPSRLTSLYLFGSGLKEDPMLILEKLVHLKEVKLGSGSFSGRRMVCSRGGFPQLQKLYLGELEELKELIVEEGSMPLLYTLSINNCQKLKEFPDGLPFITSLKYLRVERGMEEKIVRRRRRRLLQSPTHPFC</sequence>
<dbReference type="Gene3D" id="1.10.10.10">
    <property type="entry name" value="Winged helix-like DNA-binding domain superfamily/Winged helix DNA-binding domain"/>
    <property type="match status" value="1"/>
</dbReference>
<dbReference type="InterPro" id="IPR002182">
    <property type="entry name" value="NB-ARC"/>
</dbReference>
<dbReference type="InterPro" id="IPR044974">
    <property type="entry name" value="Disease_R_plants"/>
</dbReference>
<evidence type="ECO:0000313" key="8">
    <source>
        <dbReference type="Proteomes" id="UP000886595"/>
    </source>
</evidence>
<dbReference type="Proteomes" id="UP000886595">
    <property type="component" value="Unassembled WGS sequence"/>
</dbReference>
<keyword evidence="2" id="KW-0547">Nucleotide-binding</keyword>
<proteinExistence type="predicted"/>
<dbReference type="InterPro" id="IPR027417">
    <property type="entry name" value="P-loop_NTPase"/>
</dbReference>
<dbReference type="GO" id="GO:0043531">
    <property type="term" value="F:ADP binding"/>
    <property type="evidence" value="ECO:0007669"/>
    <property type="project" value="InterPro"/>
</dbReference>
<dbReference type="InterPro" id="IPR032675">
    <property type="entry name" value="LRR_dom_sf"/>
</dbReference>
<evidence type="ECO:0000256" key="2">
    <source>
        <dbReference type="ARBA" id="ARBA00022741"/>
    </source>
</evidence>
<evidence type="ECO:0000259" key="5">
    <source>
        <dbReference type="Pfam" id="PF23559"/>
    </source>
</evidence>
<feature type="domain" description="Disease resistance R13L4/SHOC-2-like LRR" evidence="6">
    <location>
        <begin position="564"/>
        <end position="863"/>
    </location>
</feature>
<keyword evidence="8" id="KW-1185">Reference proteome</keyword>
<dbReference type="GO" id="GO:0098542">
    <property type="term" value="P:defense response to other organism"/>
    <property type="evidence" value="ECO:0007669"/>
    <property type="project" value="TreeGrafter"/>
</dbReference>
<dbReference type="InterPro" id="IPR042197">
    <property type="entry name" value="Apaf_helical"/>
</dbReference>
<dbReference type="Gene3D" id="1.10.8.430">
    <property type="entry name" value="Helical domain of apoptotic protease-activating factors"/>
    <property type="match status" value="1"/>
</dbReference>
<dbReference type="FunFam" id="3.40.50.300:FF:001091">
    <property type="entry name" value="Probable disease resistance protein At1g61300"/>
    <property type="match status" value="1"/>
</dbReference>
<feature type="domain" description="Disease resistance protein winged helix" evidence="5">
    <location>
        <begin position="401"/>
        <end position="470"/>
    </location>
</feature>
<feature type="domain" description="NB-ARC" evidence="4">
    <location>
        <begin position="144"/>
        <end position="305"/>
    </location>
</feature>
<dbReference type="PANTHER" id="PTHR23155">
    <property type="entry name" value="DISEASE RESISTANCE PROTEIN RP"/>
    <property type="match status" value="1"/>
</dbReference>
<dbReference type="InterPro" id="IPR055414">
    <property type="entry name" value="LRR_R13L4/SHOC2-like"/>
</dbReference>
<dbReference type="FunFam" id="1.10.8.430:FF:000003">
    <property type="entry name" value="Probable disease resistance protein At5g66910"/>
    <property type="match status" value="1"/>
</dbReference>
<dbReference type="PRINTS" id="PR00364">
    <property type="entry name" value="DISEASERSIST"/>
</dbReference>
<dbReference type="AlphaFoldDB" id="A0A8X7UEV3"/>
<gene>
    <name evidence="7" type="ORF">Bca52824_059620</name>
</gene>